<dbReference type="InterPro" id="IPR046938">
    <property type="entry name" value="DNA_clamp_sf"/>
</dbReference>
<gene>
    <name evidence="14" type="ORF">NS365_05655</name>
</gene>
<dbReference type="SUPFAM" id="SSF55979">
    <property type="entry name" value="DNA clamp"/>
    <property type="match status" value="3"/>
</dbReference>
<evidence type="ECO:0000313" key="14">
    <source>
        <dbReference type="EMBL" id="KTR06917.1"/>
    </source>
</evidence>
<evidence type="ECO:0000256" key="10">
    <source>
        <dbReference type="PIRNR" id="PIRNR000804"/>
    </source>
</evidence>
<accession>A0A175RTS1</accession>
<evidence type="ECO:0000259" key="11">
    <source>
        <dbReference type="Pfam" id="PF00712"/>
    </source>
</evidence>
<dbReference type="GO" id="GO:0008408">
    <property type="term" value="F:3'-5' exonuclease activity"/>
    <property type="evidence" value="ECO:0007669"/>
    <property type="project" value="InterPro"/>
</dbReference>
<dbReference type="CDD" id="cd00140">
    <property type="entry name" value="beta_clamp"/>
    <property type="match status" value="1"/>
</dbReference>
<dbReference type="InterPro" id="IPR022635">
    <property type="entry name" value="DNA_polIII_beta_C"/>
</dbReference>
<keyword evidence="5 10" id="KW-0808">Transferase</keyword>
<evidence type="ECO:0000256" key="7">
    <source>
        <dbReference type="ARBA" id="ARBA00022705"/>
    </source>
</evidence>
<comment type="similarity">
    <text evidence="2 10">Belongs to the beta sliding clamp family.</text>
</comment>
<organism evidence="14 15">
    <name type="scientific">Aureimonas ureilytica</name>
    <dbReference type="NCBI Taxonomy" id="401562"/>
    <lineage>
        <taxon>Bacteria</taxon>
        <taxon>Pseudomonadati</taxon>
        <taxon>Pseudomonadota</taxon>
        <taxon>Alphaproteobacteria</taxon>
        <taxon>Hyphomicrobiales</taxon>
        <taxon>Aurantimonadaceae</taxon>
        <taxon>Aureimonas</taxon>
    </lineage>
</organism>
<feature type="domain" description="DNA polymerase III beta sliding clamp N-terminal" evidence="11">
    <location>
        <begin position="1"/>
        <end position="119"/>
    </location>
</feature>
<dbReference type="Gene3D" id="3.10.150.10">
    <property type="entry name" value="DNA Polymerase III, subunit A, domain 2"/>
    <property type="match status" value="1"/>
</dbReference>
<dbReference type="InterPro" id="IPR022637">
    <property type="entry name" value="DNA_polIII_beta_cen"/>
</dbReference>
<dbReference type="InterPro" id="IPR022634">
    <property type="entry name" value="DNA_polIII_beta_N"/>
</dbReference>
<dbReference type="Gene3D" id="3.70.10.10">
    <property type="match status" value="1"/>
</dbReference>
<dbReference type="PIRSF" id="PIRSF000804">
    <property type="entry name" value="DNA_pol_III_b"/>
    <property type="match status" value="1"/>
</dbReference>
<evidence type="ECO:0000256" key="6">
    <source>
        <dbReference type="ARBA" id="ARBA00022695"/>
    </source>
</evidence>
<feature type="domain" description="DNA polymerase III beta sliding clamp central" evidence="12">
    <location>
        <begin position="131"/>
        <end position="243"/>
    </location>
</feature>
<name>A0A175RTS1_9HYPH</name>
<dbReference type="GO" id="GO:0003677">
    <property type="term" value="F:DNA binding"/>
    <property type="evidence" value="ECO:0007669"/>
    <property type="project" value="UniProtKB-UniRule"/>
</dbReference>
<comment type="subcellular location">
    <subcellularLocation>
        <location evidence="1 10">Cytoplasm</location>
    </subcellularLocation>
</comment>
<dbReference type="Proteomes" id="UP000078529">
    <property type="component" value="Unassembled WGS sequence"/>
</dbReference>
<dbReference type="Pfam" id="PF02767">
    <property type="entry name" value="DNA_pol3_beta_2"/>
    <property type="match status" value="1"/>
</dbReference>
<dbReference type="RefSeq" id="WP_058599313.1">
    <property type="nucleotide sequence ID" value="NZ_LDQA01000014.1"/>
</dbReference>
<dbReference type="InterPro" id="IPR001001">
    <property type="entry name" value="DNA_polIII_beta"/>
</dbReference>
<evidence type="ECO:0000256" key="1">
    <source>
        <dbReference type="ARBA" id="ARBA00004496"/>
    </source>
</evidence>
<dbReference type="GO" id="GO:0009360">
    <property type="term" value="C:DNA polymerase III complex"/>
    <property type="evidence" value="ECO:0007669"/>
    <property type="project" value="InterPro"/>
</dbReference>
<keyword evidence="15" id="KW-1185">Reference proteome</keyword>
<dbReference type="GO" id="GO:0003887">
    <property type="term" value="F:DNA-directed DNA polymerase activity"/>
    <property type="evidence" value="ECO:0007669"/>
    <property type="project" value="UniProtKB-UniRule"/>
</dbReference>
<reference evidence="14 15" key="1">
    <citation type="journal article" date="2016" name="Front. Microbiol.">
        <title>Genomic Resource of Rice Seed Associated Bacteria.</title>
        <authorList>
            <person name="Midha S."/>
            <person name="Bansal K."/>
            <person name="Sharma S."/>
            <person name="Kumar N."/>
            <person name="Patil P.P."/>
            <person name="Chaudhry V."/>
            <person name="Patil P.B."/>
        </authorList>
    </citation>
    <scope>NUCLEOTIDE SEQUENCE [LARGE SCALE GENOMIC DNA]</scope>
    <source>
        <strain evidence="14 15">NS365</strain>
    </source>
</reference>
<comment type="function">
    <text evidence="10">Confers DNA tethering and processivity to DNA polymerases and other proteins. Acts as a clamp, forming a ring around DNA (a reaction catalyzed by the clamp-loading complex) which diffuses in an ATP-independent manner freely and bidirectionally along dsDNA. Initially characterized for its ability to contact the catalytic subunit of DNA polymerase III (Pol III), a complex, multichain enzyme responsible for most of the replicative synthesis in bacteria; Pol III exhibits 3'-5' exonuclease proofreading activity. The beta chain is required for initiation of replication as well as for processivity of DNA replication.</text>
</comment>
<evidence type="ECO:0000256" key="4">
    <source>
        <dbReference type="ARBA" id="ARBA00022490"/>
    </source>
</evidence>
<protein>
    <recommendedName>
        <fullName evidence="3 10">Beta sliding clamp</fullName>
    </recommendedName>
</protein>
<keyword evidence="7 10" id="KW-0235">DNA replication</keyword>
<keyword evidence="4 10" id="KW-0963">Cytoplasm</keyword>
<proteinExistence type="inferred from homology"/>
<evidence type="ECO:0000256" key="9">
    <source>
        <dbReference type="ARBA" id="ARBA00023125"/>
    </source>
</evidence>
<evidence type="ECO:0000256" key="8">
    <source>
        <dbReference type="ARBA" id="ARBA00022932"/>
    </source>
</evidence>
<feature type="domain" description="DNA polymerase III beta sliding clamp C-terminal" evidence="13">
    <location>
        <begin position="245"/>
        <end position="365"/>
    </location>
</feature>
<dbReference type="PANTHER" id="PTHR30478:SF0">
    <property type="entry name" value="BETA SLIDING CLAMP"/>
    <property type="match status" value="1"/>
</dbReference>
<comment type="subunit">
    <text evidence="10">Forms a ring-shaped head-to-tail homodimer around DNA.</text>
</comment>
<evidence type="ECO:0000259" key="12">
    <source>
        <dbReference type="Pfam" id="PF02767"/>
    </source>
</evidence>
<dbReference type="PATRIC" id="fig|401562.4.peg.762"/>
<dbReference type="EMBL" id="LDQA01000014">
    <property type="protein sequence ID" value="KTR06917.1"/>
    <property type="molecule type" value="Genomic_DNA"/>
</dbReference>
<dbReference type="Pfam" id="PF02768">
    <property type="entry name" value="DNA_pol3_beta_3"/>
    <property type="match status" value="1"/>
</dbReference>
<dbReference type="GO" id="GO:0006271">
    <property type="term" value="P:DNA strand elongation involved in DNA replication"/>
    <property type="evidence" value="ECO:0007669"/>
    <property type="project" value="TreeGrafter"/>
</dbReference>
<dbReference type="AlphaFoldDB" id="A0A175RTS1"/>
<dbReference type="PANTHER" id="PTHR30478">
    <property type="entry name" value="DNA POLYMERASE III SUBUNIT BETA"/>
    <property type="match status" value="1"/>
</dbReference>
<keyword evidence="9" id="KW-0238">DNA-binding</keyword>
<evidence type="ECO:0000313" key="15">
    <source>
        <dbReference type="Proteomes" id="UP000078529"/>
    </source>
</evidence>
<evidence type="ECO:0000256" key="3">
    <source>
        <dbReference type="ARBA" id="ARBA00021035"/>
    </source>
</evidence>
<sequence length="368" mass="39574">MKITVEKSALLAALTPLARIVARKPNVPILGNILMQAADGKLTVIGTDQDREVYTDAPAEVTIAGEVTLPCHTLFDFLRKVDSGSVSIEVEDGGGRAKVVAGRARVTLHTLPTADFPNIAESAATSTFSMPARDLRRPIERVAYAQSQEETRYYLCGVHVHVADGDLAFVATDGHRLGRSTIPVPNGAETLPPIILPSETVAELLKILDVEAEATVEVNDRMARFTAGPVTIVSKLVDGTYPDYRRVIPSGHDRTLKVCPKDLLGAVERVATITSERGSRVTLTIGEDGVGLATRSPEAGDSSDHLEAVEFEGDPIKIAFNSKYVTNLLSAIEGEVVEWRMTDPGAPVVIHDPSEIQTLRLLMPMGVQ</sequence>
<comment type="caution">
    <text evidence="14">The sequence shown here is derived from an EMBL/GenBank/DDBJ whole genome shotgun (WGS) entry which is preliminary data.</text>
</comment>
<dbReference type="SMART" id="SM00480">
    <property type="entry name" value="POL3Bc"/>
    <property type="match status" value="1"/>
</dbReference>
<evidence type="ECO:0000256" key="5">
    <source>
        <dbReference type="ARBA" id="ARBA00022679"/>
    </source>
</evidence>
<dbReference type="NCBIfam" id="TIGR00663">
    <property type="entry name" value="dnan"/>
    <property type="match status" value="1"/>
</dbReference>
<dbReference type="GO" id="GO:0005737">
    <property type="term" value="C:cytoplasm"/>
    <property type="evidence" value="ECO:0007669"/>
    <property type="project" value="UniProtKB-SubCell"/>
</dbReference>
<dbReference type="Pfam" id="PF00712">
    <property type="entry name" value="DNA_pol3_beta"/>
    <property type="match status" value="1"/>
</dbReference>
<keyword evidence="8 10" id="KW-0239">DNA-directed DNA polymerase</keyword>
<evidence type="ECO:0000256" key="2">
    <source>
        <dbReference type="ARBA" id="ARBA00010752"/>
    </source>
</evidence>
<evidence type="ECO:0000259" key="13">
    <source>
        <dbReference type="Pfam" id="PF02768"/>
    </source>
</evidence>
<keyword evidence="6 10" id="KW-0548">Nucleotidyltransferase</keyword>